<dbReference type="Gene3D" id="3.40.50.2000">
    <property type="entry name" value="Glycogen Phosphorylase B"/>
    <property type="match status" value="1"/>
</dbReference>
<name>A0A378JJJ6_9GAMM</name>
<organism evidence="3 4">
    <name type="scientific">Legionella busanensis</name>
    <dbReference type="NCBI Taxonomy" id="190655"/>
    <lineage>
        <taxon>Bacteria</taxon>
        <taxon>Pseudomonadati</taxon>
        <taxon>Pseudomonadota</taxon>
        <taxon>Gammaproteobacteria</taxon>
        <taxon>Legionellales</taxon>
        <taxon>Legionellaceae</taxon>
        <taxon>Legionella</taxon>
    </lineage>
</organism>
<dbReference type="InterPro" id="IPR020023">
    <property type="entry name" value="PseG"/>
</dbReference>
<gene>
    <name evidence="3" type="ORF">NCTC13316_01480</name>
</gene>
<dbReference type="Gene3D" id="3.40.50.11190">
    <property type="match status" value="1"/>
</dbReference>
<feature type="active site" description="Proton acceptor" evidence="1">
    <location>
        <position position="17"/>
    </location>
</feature>
<dbReference type="RefSeq" id="WP_115331025.1">
    <property type="nucleotide sequence ID" value="NZ_CAAAHP010000001.1"/>
</dbReference>
<sequence>MNVLIRVDSSRLMGSGHVLRCLVLASLLKKEGCNISFLCRDLPGNCYNFITEHGFEYHLLPFTAKQKNLYLQHLPCDDYQLWLGVSEEQDTLDTLSYLKHNATDFMVVDVYGLSILWETKIKSEVSKLMVIDDLANRQHDCDILLDHNFYINYDKRYNQLVPKECLKLLGPRYALINPQIYELKKQQCLPFKIQRIIIFLGGTDLKNYTDIIIDSFLKSTLSECQVDIVLGKANPHARNLIQKYSNVANLSFHIQPSYYYKLLHKADLSINAGGVSALERLYINLPSLIVCMAENQKQICLDLHHCNLAYYVENINQMTEILNNINMIMSILKDSTDMFPELNLSFIKELFNGINVRSLC</sequence>
<protein>
    <submittedName>
        <fullName evidence="3">Putative polysaccharide biosynthesis protein</fullName>
    </submittedName>
</protein>
<dbReference type="NCBIfam" id="TIGR03590">
    <property type="entry name" value="PseG"/>
    <property type="match status" value="1"/>
</dbReference>
<evidence type="ECO:0000313" key="4">
    <source>
        <dbReference type="Proteomes" id="UP000254794"/>
    </source>
</evidence>
<dbReference type="Proteomes" id="UP000254794">
    <property type="component" value="Unassembled WGS sequence"/>
</dbReference>
<proteinExistence type="predicted"/>
<dbReference type="OrthoDB" id="9788924at2"/>
<dbReference type="AlphaFoldDB" id="A0A378JJJ6"/>
<evidence type="ECO:0000256" key="2">
    <source>
        <dbReference type="PIRSR" id="PIRSR620023-2"/>
    </source>
</evidence>
<evidence type="ECO:0000256" key="1">
    <source>
        <dbReference type="PIRSR" id="PIRSR620023-1"/>
    </source>
</evidence>
<keyword evidence="4" id="KW-1185">Reference proteome</keyword>
<feature type="binding site" evidence="2">
    <location>
        <position position="279"/>
    </location>
    <ligand>
        <name>substrate</name>
    </ligand>
</feature>
<evidence type="ECO:0000313" key="3">
    <source>
        <dbReference type="EMBL" id="STX51385.1"/>
    </source>
</evidence>
<reference evidence="3 4" key="1">
    <citation type="submission" date="2018-06" db="EMBL/GenBank/DDBJ databases">
        <authorList>
            <consortium name="Pathogen Informatics"/>
            <person name="Doyle S."/>
        </authorList>
    </citation>
    <scope>NUCLEOTIDE SEQUENCE [LARGE SCALE GENOMIC DNA]</scope>
    <source>
        <strain evidence="3 4">NCTC13316</strain>
    </source>
</reference>
<dbReference type="EMBL" id="UGOD01000001">
    <property type="protein sequence ID" value="STX51385.1"/>
    <property type="molecule type" value="Genomic_DNA"/>
</dbReference>
<accession>A0A378JJJ6</accession>